<evidence type="ECO:0000313" key="3">
    <source>
        <dbReference type="EMBL" id="OQV13715.1"/>
    </source>
</evidence>
<keyword evidence="2" id="KW-0732">Signal</keyword>
<dbReference type="Proteomes" id="UP000192578">
    <property type="component" value="Unassembled WGS sequence"/>
</dbReference>
<evidence type="ECO:0000313" key="4">
    <source>
        <dbReference type="Proteomes" id="UP000192578"/>
    </source>
</evidence>
<feature type="compositionally biased region" description="Polar residues" evidence="1">
    <location>
        <begin position="223"/>
        <end position="235"/>
    </location>
</feature>
<dbReference type="AlphaFoldDB" id="A0A1W0WES9"/>
<sequence length="323" mass="34798">MKAAFLPTFLLELALLSCGISAAPVPANEVCTLDGYQFKCQNGVWPRDKDMTFPAQLTQRLNRVSGNDAQNNRHGSGSAGRQLFHADFAGLLSLSIKYCTVGIGHAGLVPAPPSGRGRECLDGIYKFSANKGSRPFHGTRLCPLRRPFWVVMINENNDLTQITFTPPQSTLEMKELQALEISRNYELRSRPGCHSSGPSVKTLLGTPPSSSSSTATNARAVLSTPSTPGFATRAPQQRATRECVGVLLVKMRTSYDTPTPFGGTVAAYWGAYKVPECKADIVKTCSEAAETEELPRPGSNASTIQPAIFAIALSCSDFRLLTP</sequence>
<comment type="caution">
    <text evidence="3">The sequence shown here is derived from an EMBL/GenBank/DDBJ whole genome shotgun (WGS) entry which is preliminary data.</text>
</comment>
<name>A0A1W0WES9_HYPEX</name>
<evidence type="ECO:0008006" key="5">
    <source>
        <dbReference type="Google" id="ProtNLM"/>
    </source>
</evidence>
<evidence type="ECO:0000256" key="2">
    <source>
        <dbReference type="SAM" id="SignalP"/>
    </source>
</evidence>
<reference evidence="4" key="1">
    <citation type="submission" date="2017-01" db="EMBL/GenBank/DDBJ databases">
        <title>Comparative genomics of anhydrobiosis in the tardigrade Hypsibius dujardini.</title>
        <authorList>
            <person name="Yoshida Y."/>
            <person name="Koutsovoulos G."/>
            <person name="Laetsch D."/>
            <person name="Stevens L."/>
            <person name="Kumar S."/>
            <person name="Horikawa D."/>
            <person name="Ishino K."/>
            <person name="Komine S."/>
            <person name="Tomita M."/>
            <person name="Blaxter M."/>
            <person name="Arakawa K."/>
        </authorList>
    </citation>
    <scope>NUCLEOTIDE SEQUENCE [LARGE SCALE GENOMIC DNA]</scope>
    <source>
        <strain evidence="4">Z151</strain>
    </source>
</reference>
<protein>
    <recommendedName>
        <fullName evidence="5">Sushi domain-containing protein</fullName>
    </recommendedName>
</protein>
<keyword evidence="4" id="KW-1185">Reference proteome</keyword>
<feature type="region of interest" description="Disordered" evidence="1">
    <location>
        <begin position="189"/>
        <end position="235"/>
    </location>
</feature>
<evidence type="ECO:0000256" key="1">
    <source>
        <dbReference type="SAM" id="MobiDB-lite"/>
    </source>
</evidence>
<feature type="chain" id="PRO_5012370728" description="Sushi domain-containing protein" evidence="2">
    <location>
        <begin position="23"/>
        <end position="323"/>
    </location>
</feature>
<accession>A0A1W0WES9</accession>
<dbReference type="EMBL" id="MTYJ01000117">
    <property type="protein sequence ID" value="OQV13715.1"/>
    <property type="molecule type" value="Genomic_DNA"/>
</dbReference>
<feature type="signal peptide" evidence="2">
    <location>
        <begin position="1"/>
        <end position="22"/>
    </location>
</feature>
<proteinExistence type="predicted"/>
<organism evidence="3 4">
    <name type="scientific">Hypsibius exemplaris</name>
    <name type="common">Freshwater tardigrade</name>
    <dbReference type="NCBI Taxonomy" id="2072580"/>
    <lineage>
        <taxon>Eukaryota</taxon>
        <taxon>Metazoa</taxon>
        <taxon>Ecdysozoa</taxon>
        <taxon>Tardigrada</taxon>
        <taxon>Eutardigrada</taxon>
        <taxon>Parachela</taxon>
        <taxon>Hypsibioidea</taxon>
        <taxon>Hypsibiidae</taxon>
        <taxon>Hypsibius</taxon>
    </lineage>
</organism>
<gene>
    <name evidence="3" type="ORF">BV898_12031</name>
</gene>